<dbReference type="InterPro" id="IPR012338">
    <property type="entry name" value="Beta-lactam/transpept-like"/>
</dbReference>
<protein>
    <submittedName>
        <fullName evidence="4">Serine hydrolase</fullName>
    </submittedName>
</protein>
<dbReference type="InterPro" id="IPR050491">
    <property type="entry name" value="AmpC-like"/>
</dbReference>
<dbReference type="Proteomes" id="UP000248553">
    <property type="component" value="Unassembled WGS sequence"/>
</dbReference>
<dbReference type="InterPro" id="IPR021860">
    <property type="entry name" value="Peptidase_S12_Pab87-rel_C"/>
</dbReference>
<sequence length="523" mass="57349">MHRFVFRRLLGALCSAALGSAFFAAPAPAQTAPARPTAGARFVADSLDQYVQRGLRLWQIPGLAVVVVKDGQVVVSKGFGVRAVGRPEPVDANTQFLIASNSKLFTGTALAQLEQDKKLSLNDPATKYLPGFQLYDPVSTQLVTVRDLLGHHLGTKTFQGDFTFWSSDLSREEILQRVRLLKPTAPFRQDYGYCNAGFLAAGQIIPAVTGGTTWEAYVEQTLLKPLGMTNTSMLTAGVAQRPNVALPYSNAYGPLAVLPYDQVDNLGPAASMVSCVNDLGKWLQFQLDSGKVQGRRVLPWATLRRTRDVNTAVSARKSALLPEHFRTYGLGVFAADYNGRQVFWHTGGANGFVSNTCFVPEEGLGIAVLTNQDNQSFFEALRYQLLDAYLGMPYTDRSRQLWQRGAPSRADTRADIEKLNARVAKKAKPELPLKAYAGQYTHPLYGPITVEAQGKQLVVRFSHHPALTASLAYMDGQQFRTTYSNLAYGIFPATFTVEGGQVKAVELRVNDGIEQDPYVFVRG</sequence>
<evidence type="ECO:0000313" key="4">
    <source>
        <dbReference type="EMBL" id="RAK63856.1"/>
    </source>
</evidence>
<organism evidence="4 5">
    <name type="scientific">Hymenobacter edaphi</name>
    <dbReference type="NCBI Taxonomy" id="2211146"/>
    <lineage>
        <taxon>Bacteria</taxon>
        <taxon>Pseudomonadati</taxon>
        <taxon>Bacteroidota</taxon>
        <taxon>Cytophagia</taxon>
        <taxon>Cytophagales</taxon>
        <taxon>Hymenobacteraceae</taxon>
        <taxon>Hymenobacter</taxon>
    </lineage>
</organism>
<dbReference type="PANTHER" id="PTHR46825:SF15">
    <property type="entry name" value="BETA-LACTAMASE-RELATED DOMAIN-CONTAINING PROTEIN"/>
    <property type="match status" value="1"/>
</dbReference>
<evidence type="ECO:0000259" key="3">
    <source>
        <dbReference type="Pfam" id="PF11954"/>
    </source>
</evidence>
<evidence type="ECO:0000259" key="2">
    <source>
        <dbReference type="Pfam" id="PF00144"/>
    </source>
</evidence>
<feature type="signal peptide" evidence="1">
    <location>
        <begin position="1"/>
        <end position="29"/>
    </location>
</feature>
<reference evidence="5" key="1">
    <citation type="submission" date="2018-05" db="EMBL/GenBank/DDBJ databases">
        <authorList>
            <person name="Nie L."/>
        </authorList>
    </citation>
    <scope>NUCLEOTIDE SEQUENCE [LARGE SCALE GENOMIC DNA]</scope>
    <source>
        <strain evidence="5">NL</strain>
    </source>
</reference>
<dbReference type="Gene3D" id="2.40.128.600">
    <property type="match status" value="1"/>
</dbReference>
<feature type="domain" description="Peptidase S12 Pab87-related C-terminal" evidence="3">
    <location>
        <begin position="425"/>
        <end position="511"/>
    </location>
</feature>
<accession>A0A328BDC3</accession>
<dbReference type="SUPFAM" id="SSF56601">
    <property type="entry name" value="beta-lactamase/transpeptidase-like"/>
    <property type="match status" value="1"/>
</dbReference>
<keyword evidence="1" id="KW-0732">Signal</keyword>
<dbReference type="InterPro" id="IPR001466">
    <property type="entry name" value="Beta-lactam-related"/>
</dbReference>
<keyword evidence="5" id="KW-1185">Reference proteome</keyword>
<dbReference type="Gene3D" id="3.40.710.10">
    <property type="entry name" value="DD-peptidase/beta-lactamase superfamily"/>
    <property type="match status" value="1"/>
</dbReference>
<proteinExistence type="predicted"/>
<feature type="domain" description="Beta-lactamase-related" evidence="2">
    <location>
        <begin position="48"/>
        <end position="385"/>
    </location>
</feature>
<dbReference type="Pfam" id="PF00144">
    <property type="entry name" value="Beta-lactamase"/>
    <property type="match status" value="1"/>
</dbReference>
<comment type="caution">
    <text evidence="4">The sequence shown here is derived from an EMBL/GenBank/DDBJ whole genome shotgun (WGS) entry which is preliminary data.</text>
</comment>
<evidence type="ECO:0000313" key="5">
    <source>
        <dbReference type="Proteomes" id="UP000248553"/>
    </source>
</evidence>
<dbReference type="GO" id="GO:0016787">
    <property type="term" value="F:hydrolase activity"/>
    <property type="evidence" value="ECO:0007669"/>
    <property type="project" value="UniProtKB-KW"/>
</dbReference>
<evidence type="ECO:0000256" key="1">
    <source>
        <dbReference type="SAM" id="SignalP"/>
    </source>
</evidence>
<feature type="chain" id="PRO_5016402135" evidence="1">
    <location>
        <begin position="30"/>
        <end position="523"/>
    </location>
</feature>
<dbReference type="RefSeq" id="WP_111479974.1">
    <property type="nucleotide sequence ID" value="NZ_QHKM01000008.1"/>
</dbReference>
<keyword evidence="4" id="KW-0378">Hydrolase</keyword>
<dbReference type="EMBL" id="QHKM01000008">
    <property type="protein sequence ID" value="RAK63856.1"/>
    <property type="molecule type" value="Genomic_DNA"/>
</dbReference>
<dbReference type="Pfam" id="PF11954">
    <property type="entry name" value="DUF3471"/>
    <property type="match status" value="1"/>
</dbReference>
<name>A0A328BDC3_9BACT</name>
<dbReference type="PANTHER" id="PTHR46825">
    <property type="entry name" value="D-ALANYL-D-ALANINE-CARBOXYPEPTIDASE/ENDOPEPTIDASE AMPH"/>
    <property type="match status" value="1"/>
</dbReference>
<gene>
    <name evidence="4" type="ORF">DLM85_20115</name>
</gene>
<dbReference type="OrthoDB" id="1522765at2"/>
<dbReference type="AlphaFoldDB" id="A0A328BDC3"/>